<dbReference type="AlphaFoldDB" id="A0A1M4VP27"/>
<evidence type="ECO:0000313" key="3">
    <source>
        <dbReference type="Proteomes" id="UP000184476"/>
    </source>
</evidence>
<protein>
    <submittedName>
        <fullName evidence="2">Uncharacterized protein</fullName>
    </submittedName>
</protein>
<organism evidence="2 3">
    <name type="scientific">Seinonella peptonophila</name>
    <dbReference type="NCBI Taxonomy" id="112248"/>
    <lineage>
        <taxon>Bacteria</taxon>
        <taxon>Bacillati</taxon>
        <taxon>Bacillota</taxon>
        <taxon>Bacilli</taxon>
        <taxon>Bacillales</taxon>
        <taxon>Thermoactinomycetaceae</taxon>
        <taxon>Seinonella</taxon>
    </lineage>
</organism>
<gene>
    <name evidence="2" type="ORF">SAMN05444392_102464</name>
</gene>
<sequence>MKSRFNWTNLRQRRVLLWFMVGVLALGVIAGAFWRSIVTSDDKPKQPPAISVEQAQPDMQAQPKDSTPVCRQRPKVIQVDARNQVQIDNACIQKQSGRELFAKLKVTRLVGNDPLAVYMWLSVDDGKLGLGRKKIGIMADGRERPLKCQMPSGTKVLTCYFKREYSAPSRISTVGQVTTIDQQPDGWTNPNASPRVITGGEMYFYPEDSSSNIFGWLFH</sequence>
<feature type="compositionally biased region" description="Polar residues" evidence="1">
    <location>
        <begin position="53"/>
        <end position="65"/>
    </location>
</feature>
<evidence type="ECO:0000313" key="2">
    <source>
        <dbReference type="EMBL" id="SHE70861.1"/>
    </source>
</evidence>
<reference evidence="2 3" key="1">
    <citation type="submission" date="2016-11" db="EMBL/GenBank/DDBJ databases">
        <authorList>
            <person name="Jaros S."/>
            <person name="Januszkiewicz K."/>
            <person name="Wedrychowicz H."/>
        </authorList>
    </citation>
    <scope>NUCLEOTIDE SEQUENCE [LARGE SCALE GENOMIC DNA]</scope>
    <source>
        <strain evidence="2 3">DSM 44666</strain>
    </source>
</reference>
<feature type="region of interest" description="Disordered" evidence="1">
    <location>
        <begin position="41"/>
        <end position="70"/>
    </location>
</feature>
<proteinExistence type="predicted"/>
<dbReference type="EMBL" id="FQVL01000002">
    <property type="protein sequence ID" value="SHE70861.1"/>
    <property type="molecule type" value="Genomic_DNA"/>
</dbReference>
<dbReference type="Proteomes" id="UP000184476">
    <property type="component" value="Unassembled WGS sequence"/>
</dbReference>
<keyword evidence="3" id="KW-1185">Reference proteome</keyword>
<evidence type="ECO:0000256" key="1">
    <source>
        <dbReference type="SAM" id="MobiDB-lite"/>
    </source>
</evidence>
<accession>A0A1M4VP27</accession>
<name>A0A1M4VP27_9BACL</name>